<evidence type="ECO:0000313" key="2">
    <source>
        <dbReference type="WBParaSite" id="RSKR_0000261600.2"/>
    </source>
</evidence>
<proteinExistence type="predicted"/>
<dbReference type="WBParaSite" id="RSKR_0000261600.2">
    <property type="protein sequence ID" value="RSKR_0000261600.2"/>
    <property type="gene ID" value="RSKR_0000261600"/>
</dbReference>
<evidence type="ECO:0000313" key="1">
    <source>
        <dbReference type="Proteomes" id="UP000095286"/>
    </source>
</evidence>
<reference evidence="2" key="1">
    <citation type="submission" date="2016-11" db="UniProtKB">
        <authorList>
            <consortium name="WormBaseParasite"/>
        </authorList>
    </citation>
    <scope>IDENTIFICATION</scope>
    <source>
        <strain evidence="2">KR3021</strain>
    </source>
</reference>
<protein>
    <submittedName>
        <fullName evidence="2">BED-type domain-containing protein</fullName>
    </submittedName>
</protein>
<organism evidence="1 2">
    <name type="scientific">Rhabditophanes sp. KR3021</name>
    <dbReference type="NCBI Taxonomy" id="114890"/>
    <lineage>
        <taxon>Eukaryota</taxon>
        <taxon>Metazoa</taxon>
        <taxon>Ecdysozoa</taxon>
        <taxon>Nematoda</taxon>
        <taxon>Chromadorea</taxon>
        <taxon>Rhabditida</taxon>
        <taxon>Tylenchina</taxon>
        <taxon>Panagrolaimomorpha</taxon>
        <taxon>Strongyloidoidea</taxon>
        <taxon>Alloionematidae</taxon>
        <taxon>Rhabditophanes</taxon>
    </lineage>
</organism>
<dbReference type="Proteomes" id="UP000095286">
    <property type="component" value="Unplaced"/>
</dbReference>
<name>A0AC35TNF7_9BILA</name>
<accession>A0AC35TNF7</accession>
<sequence>MYNDPHLQATVMQGLSANEEIQARIQEQMRYSKGTNSNSYPYPDQGSQNNSNYMQPSLTLTQFGIIAKKAFSSVQEDVVVTEEGIFGLYTQRSQDSAFIFVPNQQNYYCPLGWSYTKRNFSEISKQANGIEKKTMNCKKCAALFRLEDKQHSQTISKIKIINDKLENPKDIAEYHHSSCVPTSFKDVLGFNEYLAACKHSKQLGVKPKNAYNAADARLVKLCQIFNYNIEEVRAVFGSFAGRKRTMYQGSSRSMRKHNIDDYNFDLDSVAYSDDIIPPATGNSFLNILINDSPPPPMPNRRHGGGHGEVSYSFDQLPDPTTTNYLDQIFQNDSNMELSKLICGKKRTISELNDQQSTPEITSSKRPKSKYAVHFDMTGAKAICNYCYEQVNKNGTSTMMRHLENKHSEQLAPPIGVEDVKRVDSDNVNCADKIAVYTAKGNVNINSFDNLHFSSLLQDKFVVKKAMLKRDMYSMYKNLQKKMADDLPEDWTATILGRKNDLVTYYCITFHYNDIDGTKHEGLLGCFQPTADDGPHISYEFKKVIKKLGVSLPRQIVSIYDYELVRSCELILKENVFNDYENIICSVFRLKNIVNMIAQECDLIKKVQAIGSLIIHSSKKRIRLYSNDTSKVKVKFPNEITDTKELVRAIIHHAKPLNLLGADISIADLHYLKFLLRIYEAFSKCVNVLNVESVQKIVPAYSSLVFDLNAIYYNDKVDLRDIEKHTSTLFSASDSDQEYGSDTEPEDDDFMECKNVFPVSFTNYEEPAMYLKEKLLQAINASIDDYKQHPFIQRASYLDSLTCFTRDLYDKETWIQIESDLVSEFTRLTESPNSSQINTHSSSSQRHDICHNKVDQFVIYRSTLDENKSQLLSGPLAEIKRKYLGAPASLSLNESVIKASAELPIFMKGKINSMARATLFIKING</sequence>